<dbReference type="HOGENOM" id="CLU_144725_0_1_6"/>
<dbReference type="Proteomes" id="UP000008793">
    <property type="component" value="Chromosome"/>
</dbReference>
<evidence type="ECO:0000256" key="2">
    <source>
        <dbReference type="ARBA" id="ARBA00023125"/>
    </source>
</evidence>
<name>D8MNJ6_ERWBE</name>
<reference evidence="5 6" key="1">
    <citation type="journal article" date="2010" name="BMC Genomics">
        <title>Genome comparison of the epiphytic bacteria Erwinia billingiae and E. tasmaniensis with the pear pathogen E. pyrifoliae.</title>
        <authorList>
            <person name="Kube M."/>
            <person name="Migdoll A.M."/>
            <person name="Gehring I."/>
            <person name="Heitmann K."/>
            <person name="Mayer Y."/>
            <person name="Kuhl H."/>
            <person name="Knaust F."/>
            <person name="Geider K."/>
            <person name="Reinhardt R."/>
        </authorList>
    </citation>
    <scope>NUCLEOTIDE SEQUENCE [LARGE SCALE GENOMIC DNA]</scope>
    <source>
        <strain evidence="5 6">Eb661</strain>
    </source>
</reference>
<dbReference type="KEGG" id="ebi:EbC_08720"/>
<gene>
    <name evidence="5" type="ordered locus">EbC_08720</name>
</gene>
<protein>
    <submittedName>
        <fullName evidence="5">Helix-turn-helix DNA-binding domain protein</fullName>
    </submittedName>
</protein>
<keyword evidence="6" id="KW-1185">Reference proteome</keyword>
<dbReference type="CDD" id="cd00093">
    <property type="entry name" value="HTH_XRE"/>
    <property type="match status" value="1"/>
</dbReference>
<dbReference type="Pfam" id="PF01381">
    <property type="entry name" value="HTH_3"/>
    <property type="match status" value="1"/>
</dbReference>
<evidence type="ECO:0000313" key="5">
    <source>
        <dbReference type="EMBL" id="CAX58403.1"/>
    </source>
</evidence>
<dbReference type="SMART" id="SM00530">
    <property type="entry name" value="HTH_XRE"/>
    <property type="match status" value="1"/>
</dbReference>
<proteinExistence type="predicted"/>
<keyword evidence="3" id="KW-0804">Transcription</keyword>
<dbReference type="GO" id="GO:0003677">
    <property type="term" value="F:DNA binding"/>
    <property type="evidence" value="ECO:0007669"/>
    <property type="project" value="UniProtKB-KW"/>
</dbReference>
<keyword evidence="1" id="KW-0805">Transcription regulation</keyword>
<dbReference type="Gene3D" id="1.10.260.40">
    <property type="entry name" value="lambda repressor-like DNA-binding domains"/>
    <property type="match status" value="1"/>
</dbReference>
<evidence type="ECO:0000256" key="3">
    <source>
        <dbReference type="ARBA" id="ARBA00023163"/>
    </source>
</evidence>
<evidence type="ECO:0000313" key="6">
    <source>
        <dbReference type="Proteomes" id="UP000008793"/>
    </source>
</evidence>
<evidence type="ECO:0000259" key="4">
    <source>
        <dbReference type="PROSITE" id="PS50943"/>
    </source>
</evidence>
<dbReference type="PROSITE" id="PS50943">
    <property type="entry name" value="HTH_CROC1"/>
    <property type="match status" value="1"/>
</dbReference>
<accession>D8MNJ6</accession>
<dbReference type="PANTHER" id="PTHR36511:SF4">
    <property type="entry name" value="ANTITOXIN MQSA"/>
    <property type="match status" value="1"/>
</dbReference>
<dbReference type="STRING" id="634500.EbC_08720"/>
<feature type="domain" description="HTH cro/C1-type" evidence="4">
    <location>
        <begin position="53"/>
        <end position="96"/>
    </location>
</feature>
<dbReference type="InterPro" id="IPR001387">
    <property type="entry name" value="Cro/C1-type_HTH"/>
</dbReference>
<evidence type="ECO:0000256" key="1">
    <source>
        <dbReference type="ARBA" id="ARBA00023015"/>
    </source>
</evidence>
<keyword evidence="2 5" id="KW-0238">DNA-binding</keyword>
<dbReference type="InterPro" id="IPR010982">
    <property type="entry name" value="Lambda_DNA-bd_dom_sf"/>
</dbReference>
<dbReference type="AlphaFoldDB" id="D8MNJ6"/>
<dbReference type="PANTHER" id="PTHR36511">
    <property type="entry name" value="MERR FAMILY BACTERIAL REGULATORY PROTEIN"/>
    <property type="match status" value="1"/>
</dbReference>
<sequence>MVNHLKDLQELAHSLNKVGAFSDDAVKRADARARAQELRGKMWKVQAMTGADIKEMRDRLGLSQAFLAEIVNMSVESVSKWERGEKKPNGAALRTLNTLDRNGLSAFAEQADK</sequence>
<dbReference type="EMBL" id="FP236843">
    <property type="protein sequence ID" value="CAX58403.1"/>
    <property type="molecule type" value="Genomic_DNA"/>
</dbReference>
<organism evidence="6">
    <name type="scientific">Erwinia billingiae (strain Eb661)</name>
    <dbReference type="NCBI Taxonomy" id="634500"/>
    <lineage>
        <taxon>Bacteria</taxon>
        <taxon>Pseudomonadati</taxon>
        <taxon>Pseudomonadota</taxon>
        <taxon>Gammaproteobacteria</taxon>
        <taxon>Enterobacterales</taxon>
        <taxon>Erwiniaceae</taxon>
        <taxon>Erwinia</taxon>
    </lineage>
</organism>
<dbReference type="InterPro" id="IPR052359">
    <property type="entry name" value="HTH-type_reg/antitoxin"/>
</dbReference>
<dbReference type="eggNOG" id="COG2944">
    <property type="taxonomic scope" value="Bacteria"/>
</dbReference>
<dbReference type="SUPFAM" id="SSF47413">
    <property type="entry name" value="lambda repressor-like DNA-binding domains"/>
    <property type="match status" value="1"/>
</dbReference>